<comment type="caution">
    <text evidence="7">The sequence shown here is derived from an EMBL/GenBank/DDBJ whole genome shotgun (WGS) entry which is preliminary data.</text>
</comment>
<evidence type="ECO:0000256" key="3">
    <source>
        <dbReference type="ARBA" id="ARBA00022729"/>
    </source>
</evidence>
<dbReference type="RefSeq" id="WP_158444253.1">
    <property type="nucleotide sequence ID" value="NZ_JAOAOS010000004.1"/>
</dbReference>
<dbReference type="InterPro" id="IPR051010">
    <property type="entry name" value="BCAA_transport"/>
</dbReference>
<dbReference type="InterPro" id="IPR000709">
    <property type="entry name" value="Leu_Ile_Val-bd"/>
</dbReference>
<evidence type="ECO:0000313" key="8">
    <source>
        <dbReference type="Proteomes" id="UP001595976"/>
    </source>
</evidence>
<evidence type="ECO:0000256" key="5">
    <source>
        <dbReference type="SAM" id="SignalP"/>
    </source>
</evidence>
<keyword evidence="2" id="KW-0813">Transport</keyword>
<dbReference type="Proteomes" id="UP001595976">
    <property type="component" value="Unassembled WGS sequence"/>
</dbReference>
<keyword evidence="3 5" id="KW-0732">Signal</keyword>
<organism evidence="7 8">
    <name type="scientific">Bosea minatitlanensis</name>
    <dbReference type="NCBI Taxonomy" id="128782"/>
    <lineage>
        <taxon>Bacteria</taxon>
        <taxon>Pseudomonadati</taxon>
        <taxon>Pseudomonadota</taxon>
        <taxon>Alphaproteobacteria</taxon>
        <taxon>Hyphomicrobiales</taxon>
        <taxon>Boseaceae</taxon>
        <taxon>Bosea</taxon>
    </lineage>
</organism>
<dbReference type="EMBL" id="JBHSLI010000004">
    <property type="protein sequence ID" value="MFC5293655.1"/>
    <property type="molecule type" value="Genomic_DNA"/>
</dbReference>
<feature type="signal peptide" evidence="5">
    <location>
        <begin position="1"/>
        <end position="20"/>
    </location>
</feature>
<evidence type="ECO:0000259" key="6">
    <source>
        <dbReference type="Pfam" id="PF13458"/>
    </source>
</evidence>
<dbReference type="SUPFAM" id="SSF53822">
    <property type="entry name" value="Periplasmic binding protein-like I"/>
    <property type="match status" value="1"/>
</dbReference>
<comment type="similarity">
    <text evidence="1">Belongs to the leucine-binding protein family.</text>
</comment>
<dbReference type="PANTHER" id="PTHR30483">
    <property type="entry name" value="LEUCINE-SPECIFIC-BINDING PROTEIN"/>
    <property type="match status" value="1"/>
</dbReference>
<dbReference type="InterPro" id="IPR028082">
    <property type="entry name" value="Peripla_BP_I"/>
</dbReference>
<sequence length="388" mass="40664">MQAGALVLAGGLGLAGAAAADTVKVGIIGPFSGPFALQGKNFQAGVEAWLAQNGKSVAGHDVEIVYRDLPAANPQQARALAQELIVRDKVQYLGGVYFTPDAMAITPLLKQGNVPLVIFNAATSAIMTSSPLVVRTSFTTAQTTTPLGKAVVDRGVRKFVTAVTDYGPGVDAEIAFKKAVEAAGGQVVETIRMPLNTTEFSPIMQRIRDAGAQGVFAFLPSGPPTLGFVKSFNDTGLKQGGVKLFATGDLTQESDLPALGEAASGMITGFHYAVSHDSDANRRFVAAAEKAIGGPGQLSFPAVGAYDGMYVIAKMIAATGGKQDAEKAVEAVKGLAWESPRGPVRIDPETRHITQTIYLREVAKDDKGHWINKEIQSFPEQADPGLAK</sequence>
<evidence type="ECO:0000256" key="4">
    <source>
        <dbReference type="ARBA" id="ARBA00022970"/>
    </source>
</evidence>
<dbReference type="CDD" id="cd20013">
    <property type="entry name" value="PBP1_RPA0985_benzoate-like"/>
    <property type="match status" value="1"/>
</dbReference>
<evidence type="ECO:0000313" key="7">
    <source>
        <dbReference type="EMBL" id="MFC5293655.1"/>
    </source>
</evidence>
<protein>
    <submittedName>
        <fullName evidence="7">ABC transporter substrate-binding protein</fullName>
    </submittedName>
</protein>
<evidence type="ECO:0000256" key="2">
    <source>
        <dbReference type="ARBA" id="ARBA00022448"/>
    </source>
</evidence>
<name>A0ABW0F5E8_9HYPH</name>
<keyword evidence="8" id="KW-1185">Reference proteome</keyword>
<accession>A0ABW0F5E8</accession>
<reference evidence="8" key="1">
    <citation type="journal article" date="2019" name="Int. J. Syst. Evol. Microbiol.">
        <title>The Global Catalogue of Microorganisms (GCM) 10K type strain sequencing project: providing services to taxonomists for standard genome sequencing and annotation.</title>
        <authorList>
            <consortium name="The Broad Institute Genomics Platform"/>
            <consortium name="The Broad Institute Genome Sequencing Center for Infectious Disease"/>
            <person name="Wu L."/>
            <person name="Ma J."/>
        </authorList>
    </citation>
    <scope>NUCLEOTIDE SEQUENCE [LARGE SCALE GENOMIC DNA]</scope>
    <source>
        <strain evidence="8">CGMCC 1.15643</strain>
    </source>
</reference>
<feature type="chain" id="PRO_5045417473" evidence="5">
    <location>
        <begin position="21"/>
        <end position="388"/>
    </location>
</feature>
<dbReference type="PANTHER" id="PTHR30483:SF6">
    <property type="entry name" value="PERIPLASMIC BINDING PROTEIN OF ABC TRANSPORTER FOR NATURAL AMINO ACIDS"/>
    <property type="match status" value="1"/>
</dbReference>
<dbReference type="InterPro" id="IPR028081">
    <property type="entry name" value="Leu-bd"/>
</dbReference>
<dbReference type="PRINTS" id="PR00337">
    <property type="entry name" value="LEUILEVALBP"/>
</dbReference>
<dbReference type="Pfam" id="PF13458">
    <property type="entry name" value="Peripla_BP_6"/>
    <property type="match status" value="1"/>
</dbReference>
<dbReference type="Gene3D" id="3.40.50.2300">
    <property type="match status" value="2"/>
</dbReference>
<evidence type="ECO:0000256" key="1">
    <source>
        <dbReference type="ARBA" id="ARBA00010062"/>
    </source>
</evidence>
<keyword evidence="4" id="KW-0029">Amino-acid transport</keyword>
<feature type="domain" description="Leucine-binding protein" evidence="6">
    <location>
        <begin position="22"/>
        <end position="365"/>
    </location>
</feature>
<gene>
    <name evidence="7" type="ORF">ACFPK2_11715</name>
</gene>
<proteinExistence type="inferred from homology"/>